<dbReference type="SUPFAM" id="SSF54637">
    <property type="entry name" value="Thioesterase/thiol ester dehydrase-isomerase"/>
    <property type="match status" value="1"/>
</dbReference>
<gene>
    <name evidence="3" type="ORF">SAMN02746011_00148</name>
</gene>
<name>A0A1T4JM27_9LACT</name>
<dbReference type="STRING" id="1121925.SAMN02746011_00148"/>
<dbReference type="Proteomes" id="UP000189941">
    <property type="component" value="Unassembled WGS sequence"/>
</dbReference>
<sequence length="132" mass="14901">MNIKQTFDMTEISGQFHKLIGVTQVLVDEDDFVYVQVKMEEKHTNPIGIAHGGFLFTLCDVAAGARMAYIKQNSVTLDSNINYYKPGKVGDTLTAKVIPRREGRNTSIYLVEVRNQDDVLLVDMMATMFHID</sequence>
<dbReference type="CDD" id="cd03443">
    <property type="entry name" value="PaaI_thioesterase"/>
    <property type="match status" value="1"/>
</dbReference>
<feature type="domain" description="Thioesterase" evidence="2">
    <location>
        <begin position="48"/>
        <end position="120"/>
    </location>
</feature>
<dbReference type="PANTHER" id="PTHR42856">
    <property type="entry name" value="ACYL-COENZYME A THIOESTERASE PAAI"/>
    <property type="match status" value="1"/>
</dbReference>
<dbReference type="InterPro" id="IPR003736">
    <property type="entry name" value="PAAI_dom"/>
</dbReference>
<proteinExistence type="predicted"/>
<dbReference type="Gene3D" id="3.10.129.10">
    <property type="entry name" value="Hotdog Thioesterase"/>
    <property type="match status" value="1"/>
</dbReference>
<keyword evidence="4" id="KW-1185">Reference proteome</keyword>
<evidence type="ECO:0000313" key="3">
    <source>
        <dbReference type="EMBL" id="SJZ31203.1"/>
    </source>
</evidence>
<dbReference type="InterPro" id="IPR006683">
    <property type="entry name" value="Thioestr_dom"/>
</dbReference>
<keyword evidence="1" id="KW-0378">Hydrolase</keyword>
<dbReference type="GO" id="GO:0016289">
    <property type="term" value="F:acyl-CoA hydrolase activity"/>
    <property type="evidence" value="ECO:0007669"/>
    <property type="project" value="TreeGrafter"/>
</dbReference>
<dbReference type="InterPro" id="IPR029069">
    <property type="entry name" value="HotDog_dom_sf"/>
</dbReference>
<dbReference type="PANTHER" id="PTHR42856:SF1">
    <property type="entry name" value="ACYL-COENZYME A THIOESTERASE PAAI"/>
    <property type="match status" value="1"/>
</dbReference>
<reference evidence="4" key="1">
    <citation type="submission" date="2017-02" db="EMBL/GenBank/DDBJ databases">
        <authorList>
            <person name="Varghese N."/>
            <person name="Submissions S."/>
        </authorList>
    </citation>
    <scope>NUCLEOTIDE SEQUENCE [LARGE SCALE GENOMIC DNA]</scope>
    <source>
        <strain evidence="4">DSM 15739</strain>
    </source>
</reference>
<evidence type="ECO:0000259" key="2">
    <source>
        <dbReference type="Pfam" id="PF03061"/>
    </source>
</evidence>
<evidence type="ECO:0000313" key="4">
    <source>
        <dbReference type="Proteomes" id="UP000189941"/>
    </source>
</evidence>
<dbReference type="NCBIfam" id="TIGR00369">
    <property type="entry name" value="unchar_dom_1"/>
    <property type="match status" value="1"/>
</dbReference>
<dbReference type="OrthoDB" id="2139465at2"/>
<dbReference type="RefSeq" id="WP_078755027.1">
    <property type="nucleotide sequence ID" value="NZ_FUWO01000001.1"/>
</dbReference>
<dbReference type="Pfam" id="PF03061">
    <property type="entry name" value="4HBT"/>
    <property type="match status" value="1"/>
</dbReference>
<dbReference type="InterPro" id="IPR052723">
    <property type="entry name" value="Acyl-CoA_thioesterase_PaaI"/>
</dbReference>
<accession>A0A1T4JM27</accession>
<organism evidence="3 4">
    <name type="scientific">Globicatella sulfidifaciens DSM 15739</name>
    <dbReference type="NCBI Taxonomy" id="1121925"/>
    <lineage>
        <taxon>Bacteria</taxon>
        <taxon>Bacillati</taxon>
        <taxon>Bacillota</taxon>
        <taxon>Bacilli</taxon>
        <taxon>Lactobacillales</taxon>
        <taxon>Aerococcaceae</taxon>
        <taxon>Globicatella</taxon>
    </lineage>
</organism>
<dbReference type="EMBL" id="FUWO01000001">
    <property type="protein sequence ID" value="SJZ31203.1"/>
    <property type="molecule type" value="Genomic_DNA"/>
</dbReference>
<protein>
    <submittedName>
        <fullName evidence="3">Acyl-CoA thioesterase</fullName>
    </submittedName>
</protein>
<evidence type="ECO:0000256" key="1">
    <source>
        <dbReference type="ARBA" id="ARBA00022801"/>
    </source>
</evidence>
<dbReference type="AlphaFoldDB" id="A0A1T4JM27"/>